<keyword evidence="5" id="KW-0472">Membrane</keyword>
<dbReference type="Gene3D" id="3.40.50.300">
    <property type="entry name" value="P-loop containing nucleotide triphosphate hydrolases"/>
    <property type="match status" value="2"/>
</dbReference>
<evidence type="ECO:0000313" key="8">
    <source>
        <dbReference type="Proteomes" id="UP000002714"/>
    </source>
</evidence>
<keyword evidence="8" id="KW-1185">Reference proteome</keyword>
<sequence length="502" mass="58836">MNMFEFAMYILVPILTLMWYYEKKRFDIEGINWHPFSDSSFPNPSKRLKGNFWWNNTNLKNRFKKSAKNNIKLDNFVFSDRFKRELSPLKFPFFKPAQIHIPALSFVESFLLIAPMKGGKTTTLMNWIDNDFYDRMLVNEQKGDMLTKFYNKRKDFILNPFDERGSCWDLMSEPIPIIEFYIVNALNEATKDESFFSSSARERYSQIAKLTIDIQDPKEKWKVFLAELEYMFKEIETGNQKSAKDVASTMKLILEPLQMTAFLIEQGKKSFTISDWYERKHQSKIWMLMKNTYRISLNPLFTGFTACVAMHQASQPEYVVSKSITAFLLDEYLSINLIMEARKILHTMTRSKGSAILSALQKLPSDEEERDLLISTCFGLMIFSVQDISTREILDKKIGKWEYGIYKTVNNHQSETTKESNILDWSEMDKLSANFHHVTYLPESGALYVGKSDYVDYPMIHKDFIYDTKVDDFYRWQNEEYQKTKNKKSNGASATMQAAQAS</sequence>
<evidence type="ECO:0000313" key="7">
    <source>
        <dbReference type="EMBL" id="ABB44898.1"/>
    </source>
</evidence>
<gene>
    <name evidence="7" type="ordered locus">Suden_1621</name>
</gene>
<dbReference type="eggNOG" id="COG3505">
    <property type="taxonomic scope" value="Bacteria"/>
</dbReference>
<dbReference type="KEGG" id="tdn:Suden_1621"/>
<dbReference type="PANTHER" id="PTHR37937">
    <property type="entry name" value="CONJUGATIVE TRANSFER: DNA TRANSPORT"/>
    <property type="match status" value="1"/>
</dbReference>
<organism evidence="7 8">
    <name type="scientific">Sulfurimonas denitrificans (strain ATCC 33889 / DSM 1251)</name>
    <name type="common">Thiomicrospira denitrificans (strain ATCC 33889 / DSM 1251)</name>
    <dbReference type="NCBI Taxonomy" id="326298"/>
    <lineage>
        <taxon>Bacteria</taxon>
        <taxon>Pseudomonadati</taxon>
        <taxon>Campylobacterota</taxon>
        <taxon>Epsilonproteobacteria</taxon>
        <taxon>Campylobacterales</taxon>
        <taxon>Sulfurimonadaceae</taxon>
        <taxon>Sulfurimonas</taxon>
    </lineage>
</organism>
<dbReference type="RefSeq" id="WP_011373239.1">
    <property type="nucleotide sequence ID" value="NC_007575.1"/>
</dbReference>
<protein>
    <recommendedName>
        <fullName evidence="6">Type IV secretion system coupling protein TraD DNA-binding domain-containing protein</fullName>
    </recommendedName>
</protein>
<name>Q30Q33_SULDN</name>
<dbReference type="AlphaFoldDB" id="Q30Q33"/>
<accession>Q30Q33</accession>
<evidence type="ECO:0000256" key="4">
    <source>
        <dbReference type="ARBA" id="ARBA00022989"/>
    </source>
</evidence>
<dbReference type="OrthoDB" id="9766496at2"/>
<feature type="domain" description="Type IV secretion system coupling protein TraD DNA-binding" evidence="6">
    <location>
        <begin position="107"/>
        <end position="402"/>
    </location>
</feature>
<keyword evidence="3" id="KW-0812">Transmembrane</keyword>
<dbReference type="InterPro" id="IPR027417">
    <property type="entry name" value="P-loop_NTPase"/>
</dbReference>
<dbReference type="InterPro" id="IPR019476">
    <property type="entry name" value="T4SS_TraD_DNA-bd"/>
</dbReference>
<reference evidence="7 8" key="1">
    <citation type="journal article" date="2008" name="Appl. Environ. Microbiol.">
        <title>Genome of the epsilonproteobacterial chemolithoautotroph Sulfurimonas denitrificans.</title>
        <authorList>
            <person name="Sievert S.M."/>
            <person name="Scott K.M."/>
            <person name="Klotz M.G."/>
            <person name="Chain P.S.G."/>
            <person name="Hauser L.J."/>
            <person name="Hemp J."/>
            <person name="Huegler M."/>
            <person name="Land M."/>
            <person name="Lapidus A."/>
            <person name="Larimer F.W."/>
            <person name="Lucas S."/>
            <person name="Malfatti S.A."/>
            <person name="Meyer F."/>
            <person name="Paulsen I.T."/>
            <person name="Ren Q."/>
            <person name="Simon J."/>
            <person name="Bailey K."/>
            <person name="Diaz E."/>
            <person name="Fitzpatrick K.A."/>
            <person name="Glover B."/>
            <person name="Gwatney N."/>
            <person name="Korajkic A."/>
            <person name="Long A."/>
            <person name="Mobberley J.M."/>
            <person name="Pantry S.N."/>
            <person name="Pazder G."/>
            <person name="Peterson S."/>
            <person name="Quintanilla J.D."/>
            <person name="Sprinkle R."/>
            <person name="Stephens J."/>
            <person name="Thomas P."/>
            <person name="Vaughn R."/>
            <person name="Weber M.J."/>
            <person name="Wooten L.L."/>
        </authorList>
    </citation>
    <scope>NUCLEOTIDE SEQUENCE [LARGE SCALE GENOMIC DNA]</scope>
    <source>
        <strain evidence="8">ATCC 33889 / DSM 1251</strain>
    </source>
</reference>
<dbReference type="EMBL" id="CP000153">
    <property type="protein sequence ID" value="ABB44898.1"/>
    <property type="molecule type" value="Genomic_DNA"/>
</dbReference>
<dbReference type="STRING" id="326298.Suden_1621"/>
<dbReference type="PANTHER" id="PTHR37937:SF1">
    <property type="entry name" value="CONJUGATIVE TRANSFER: DNA TRANSPORT"/>
    <property type="match status" value="1"/>
</dbReference>
<proteinExistence type="predicted"/>
<keyword evidence="2" id="KW-1003">Cell membrane</keyword>
<evidence type="ECO:0000259" key="6">
    <source>
        <dbReference type="Pfam" id="PF10412"/>
    </source>
</evidence>
<evidence type="ECO:0000256" key="1">
    <source>
        <dbReference type="ARBA" id="ARBA00004651"/>
    </source>
</evidence>
<dbReference type="Proteomes" id="UP000002714">
    <property type="component" value="Chromosome"/>
</dbReference>
<dbReference type="InterPro" id="IPR051539">
    <property type="entry name" value="T4SS-coupling_protein"/>
</dbReference>
<evidence type="ECO:0000256" key="3">
    <source>
        <dbReference type="ARBA" id="ARBA00022692"/>
    </source>
</evidence>
<dbReference type="SUPFAM" id="SSF52540">
    <property type="entry name" value="P-loop containing nucleoside triphosphate hydrolases"/>
    <property type="match status" value="1"/>
</dbReference>
<evidence type="ECO:0000256" key="2">
    <source>
        <dbReference type="ARBA" id="ARBA00022475"/>
    </source>
</evidence>
<comment type="subcellular location">
    <subcellularLocation>
        <location evidence="1">Cell membrane</location>
        <topology evidence="1">Multi-pass membrane protein</topology>
    </subcellularLocation>
</comment>
<dbReference type="HOGENOM" id="CLU_542811_0_0_7"/>
<evidence type="ECO:0000256" key="5">
    <source>
        <dbReference type="ARBA" id="ARBA00023136"/>
    </source>
</evidence>
<dbReference type="Pfam" id="PF10412">
    <property type="entry name" value="TrwB_AAD_bind"/>
    <property type="match status" value="1"/>
</dbReference>
<dbReference type="GO" id="GO:0005886">
    <property type="term" value="C:plasma membrane"/>
    <property type="evidence" value="ECO:0007669"/>
    <property type="project" value="UniProtKB-SubCell"/>
</dbReference>
<keyword evidence="4" id="KW-1133">Transmembrane helix</keyword>